<comment type="similarity">
    <text evidence="2 9">Belongs to the ABC-2 integral membrane protein family.</text>
</comment>
<dbReference type="InterPro" id="IPR047817">
    <property type="entry name" value="ABC2_TM_bact-type"/>
</dbReference>
<reference evidence="11 12" key="1">
    <citation type="submission" date="2014-03" db="EMBL/GenBank/DDBJ databases">
        <title>Genome sequence of Bordetella hinzii.</title>
        <authorList>
            <person name="Register K."/>
            <person name="Harvill E."/>
            <person name="Goodfield L.L."/>
            <person name="Ivanov Y.V."/>
            <person name="Meyer J.A."/>
            <person name="Muse S.J."/>
            <person name="Jacobs N."/>
            <person name="Bendor L."/>
            <person name="Smallridge W.E."/>
            <person name="Brinkac L.M."/>
            <person name="Sanka R."/>
            <person name="Kim M."/>
            <person name="Losada L."/>
        </authorList>
    </citation>
    <scope>NUCLEOTIDE SEQUENCE [LARGE SCALE GENOMIC DNA]</scope>
    <source>
        <strain evidence="11 12">OH87 BAL007II</strain>
    </source>
</reference>
<keyword evidence="8 9" id="KW-0472">Membrane</keyword>
<feature type="transmembrane region" description="Helical" evidence="9">
    <location>
        <begin position="33"/>
        <end position="55"/>
    </location>
</feature>
<dbReference type="InterPro" id="IPR000412">
    <property type="entry name" value="ABC_2_transport"/>
</dbReference>
<dbReference type="PRINTS" id="PR00164">
    <property type="entry name" value="ABC2TRNSPORT"/>
</dbReference>
<evidence type="ECO:0000256" key="3">
    <source>
        <dbReference type="ARBA" id="ARBA00022448"/>
    </source>
</evidence>
<dbReference type="PROSITE" id="PS51012">
    <property type="entry name" value="ABC_TM2"/>
    <property type="match status" value="1"/>
</dbReference>
<name>A0ABR4QV10_9BORD</name>
<dbReference type="InterPro" id="IPR013525">
    <property type="entry name" value="ABC2_TM"/>
</dbReference>
<dbReference type="Proteomes" id="UP000025748">
    <property type="component" value="Unassembled WGS sequence"/>
</dbReference>
<keyword evidence="5" id="KW-0997">Cell inner membrane</keyword>
<evidence type="ECO:0000256" key="8">
    <source>
        <dbReference type="ARBA" id="ARBA00023136"/>
    </source>
</evidence>
<keyword evidence="4 9" id="KW-1003">Cell membrane</keyword>
<comment type="subcellular location">
    <subcellularLocation>
        <location evidence="1 9">Cell inner membrane</location>
        <topology evidence="1 9">Multi-pass membrane protein</topology>
    </subcellularLocation>
</comment>
<gene>
    <name evidence="11" type="ORF">L544_3912</name>
</gene>
<feature type="transmembrane region" description="Helical" evidence="9">
    <location>
        <begin position="234"/>
        <end position="254"/>
    </location>
</feature>
<keyword evidence="11" id="KW-0067">ATP-binding</keyword>
<evidence type="ECO:0000256" key="4">
    <source>
        <dbReference type="ARBA" id="ARBA00022475"/>
    </source>
</evidence>
<evidence type="ECO:0000256" key="9">
    <source>
        <dbReference type="RuleBase" id="RU361157"/>
    </source>
</evidence>
<keyword evidence="12" id="KW-1185">Reference proteome</keyword>
<feature type="domain" description="ABC transmembrane type-2" evidence="10">
    <location>
        <begin position="32"/>
        <end position="257"/>
    </location>
</feature>
<dbReference type="PANTHER" id="PTHR30413:SF8">
    <property type="entry name" value="TRANSPORT PERMEASE PROTEIN"/>
    <property type="match status" value="1"/>
</dbReference>
<evidence type="ECO:0000256" key="5">
    <source>
        <dbReference type="ARBA" id="ARBA00022519"/>
    </source>
</evidence>
<evidence type="ECO:0000313" key="12">
    <source>
        <dbReference type="Proteomes" id="UP000025748"/>
    </source>
</evidence>
<proteinExistence type="inferred from homology"/>
<sequence>MMQRRSALSVNRAVVFALLLREMRTRFGMRRMGAFWILFEPIIHIVAIMLVITVLRGRQLTGFDYPLFVLVGMVPYFLTRNIAIKLMDSVSANRSLFAYPNIRIFDTYVARTLVESALYACVFVIIMLGMWWFLDYDVTIRNPLAFFAILLVGIGMSFGIGLILSVIVEAMPNSRMFVRFLFMPLYFLSCVLVPVWIIPRDLLHWALWNPWLHVLDGLRRSYFDNYPVTAGIGMYYPTIFTVVVIFVGMALYHLRKRELLAI</sequence>
<evidence type="ECO:0000259" key="10">
    <source>
        <dbReference type="PROSITE" id="PS51012"/>
    </source>
</evidence>
<evidence type="ECO:0000256" key="2">
    <source>
        <dbReference type="ARBA" id="ARBA00007783"/>
    </source>
</evidence>
<evidence type="ECO:0000313" key="11">
    <source>
        <dbReference type="EMBL" id="KCB21007.1"/>
    </source>
</evidence>
<evidence type="ECO:0000256" key="7">
    <source>
        <dbReference type="ARBA" id="ARBA00022989"/>
    </source>
</evidence>
<evidence type="ECO:0000256" key="1">
    <source>
        <dbReference type="ARBA" id="ARBA00004429"/>
    </source>
</evidence>
<keyword evidence="7 9" id="KW-1133">Transmembrane helix</keyword>
<dbReference type="Pfam" id="PF01061">
    <property type="entry name" value="ABC2_membrane"/>
    <property type="match status" value="1"/>
</dbReference>
<feature type="transmembrane region" description="Helical" evidence="9">
    <location>
        <begin position="145"/>
        <end position="168"/>
    </location>
</feature>
<keyword evidence="6 9" id="KW-0812">Transmembrane</keyword>
<comment type="caution">
    <text evidence="11">The sequence shown here is derived from an EMBL/GenBank/DDBJ whole genome shotgun (WGS) entry which is preliminary data.</text>
</comment>
<feature type="transmembrane region" description="Helical" evidence="9">
    <location>
        <begin position="180"/>
        <end position="198"/>
    </location>
</feature>
<feature type="transmembrane region" description="Helical" evidence="9">
    <location>
        <begin position="67"/>
        <end position="87"/>
    </location>
</feature>
<evidence type="ECO:0000256" key="6">
    <source>
        <dbReference type="ARBA" id="ARBA00022692"/>
    </source>
</evidence>
<accession>A0ABR4QV10</accession>
<keyword evidence="11" id="KW-0547">Nucleotide-binding</keyword>
<feature type="transmembrane region" description="Helical" evidence="9">
    <location>
        <begin position="108"/>
        <end position="133"/>
    </location>
</feature>
<dbReference type="GO" id="GO:0005524">
    <property type="term" value="F:ATP binding"/>
    <property type="evidence" value="ECO:0007669"/>
    <property type="project" value="UniProtKB-KW"/>
</dbReference>
<protein>
    <recommendedName>
        <fullName evidence="9">Transport permease protein</fullName>
    </recommendedName>
</protein>
<dbReference type="PANTHER" id="PTHR30413">
    <property type="entry name" value="INNER MEMBRANE TRANSPORT PERMEASE"/>
    <property type="match status" value="1"/>
</dbReference>
<keyword evidence="3 9" id="KW-0813">Transport</keyword>
<organism evidence="11 12">
    <name type="scientific">Bordetella hinzii OH87 BAL007II</name>
    <dbReference type="NCBI Taxonomy" id="1331262"/>
    <lineage>
        <taxon>Bacteria</taxon>
        <taxon>Pseudomonadati</taxon>
        <taxon>Pseudomonadota</taxon>
        <taxon>Betaproteobacteria</taxon>
        <taxon>Burkholderiales</taxon>
        <taxon>Alcaligenaceae</taxon>
        <taxon>Bordetella</taxon>
    </lineage>
</organism>
<dbReference type="EMBL" id="JHEM01000040">
    <property type="protein sequence ID" value="KCB21007.1"/>
    <property type="molecule type" value="Genomic_DNA"/>
</dbReference>